<protein>
    <submittedName>
        <fullName evidence="1">Membrane protein</fullName>
    </submittedName>
</protein>
<gene>
    <name evidence="1" type="primary">37</name>
    <name evidence="1" type="ORF">SEA_NOVASHARKS_37</name>
</gene>
<organism evidence="1 2">
    <name type="scientific">Gordonia phage NovaSharks</name>
    <dbReference type="NCBI Taxonomy" id="2927258"/>
    <lineage>
        <taxon>Viruses</taxon>
        <taxon>Duplodnaviria</taxon>
        <taxon>Heunggongvirae</taxon>
        <taxon>Uroviricota</taxon>
        <taxon>Caudoviricetes</taxon>
        <taxon>Dovevirinae</taxon>
        <taxon>Lambovirus</taxon>
        <taxon>Lambovirus novasharks</taxon>
    </lineage>
</organism>
<evidence type="ECO:0000313" key="2">
    <source>
        <dbReference type="Proteomes" id="UP001059901"/>
    </source>
</evidence>
<accession>A0A9E7Q4X8</accession>
<evidence type="ECO:0000313" key="1">
    <source>
        <dbReference type="EMBL" id="UVF61744.1"/>
    </source>
</evidence>
<dbReference type="EMBL" id="ON755187">
    <property type="protein sequence ID" value="UVF61744.1"/>
    <property type="molecule type" value="Genomic_DNA"/>
</dbReference>
<proteinExistence type="predicted"/>
<sequence>MAQVQYKRTWGNVVSKNAKAVVATLTPAVALGTSLALTLPANIAAPITAGVSVVTGFITWLTANTEELVEVADSVEGLGESALGRDI</sequence>
<keyword evidence="2" id="KW-1185">Reference proteome</keyword>
<dbReference type="Proteomes" id="UP001059901">
    <property type="component" value="Segment"/>
</dbReference>
<reference evidence="1 2" key="1">
    <citation type="submission" date="2022-06" db="EMBL/GenBank/DDBJ databases">
        <authorList>
            <person name="Ballarin S.Y."/>
            <person name="Balusa N.G."/>
            <person name="Bell M.S."/>
            <person name="Caballero S.M."/>
            <person name="Chan J."/>
            <person name="Farez M.P."/>
            <person name="Guillen-Tapia A."/>
            <person name="Pierre-Louis N.T."/>
            <person name="Polishuk V.D."/>
            <person name="Soni B."/>
            <person name="Torruellas Garcia J."/>
            <person name="Crump K.E."/>
            <person name="Garlena R.A."/>
            <person name="Russell D.A."/>
            <person name="Jacobs-Sera D."/>
            <person name="Hatfull G.F."/>
        </authorList>
    </citation>
    <scope>NUCLEOTIDE SEQUENCE [LARGE SCALE GENOMIC DNA]</scope>
</reference>
<name>A0A9E7Q4X8_9CAUD</name>